<keyword evidence="3" id="KW-0902">Two-component regulatory system</keyword>
<sequence length="932" mass="106336">MMNLLKTLGVVTLLFLSGSFFAQNHHFIRNFNTENSNLADNIIYDIEEDTKGFLWLATENGLSRFDGKNFFNYTVKNGLPSNEVLSVIKEKNGRIWANCFKQPPSYFDEKNNRFVTEKSPEIEAKSNTVMLHYFPLRGGIVFYGQHFHFFYLNGKLQSIHKDFFPISVENRDNSAVNVESLNKLFHADRNILFRFAKQKIYVFDNLEGKTITEISALKNDPLTSPKKKIIFPAKIQWKRFYENHLLINTIDNQLTVIDLKTFSIVKKIKFKEAFSNAFIDHSGNIWISVPNGGLQLYTSSAIRKIHLDNIKMNENFLSVASGSNGNLFAGNYSGQIISVSKSGQKELFELENVKERIRKILFFKNAPLLISDYGYAYKSKKLEKILVGDVSQSLKNGMKLNDSIAVLGSINSLIRLNVLTKKYRFLNFPEERIGSIDKISENELLITSSKRLSVYNVEKNTRKDLWQKLNLAEGIVNGNLFFVSNLSGEISVFKNRKLIKTIKNSENLPTTISKIFTRKNKLWMAGKDGLYQMIFKEKNGVFNYRIFRITKSDGLASNSIFDITENDNSICVATENGISIIPENYIPEIFDIKSEVISVKINNKNTTILDEYLLKKNENNISILLSGIELSGHTKAIQYLENNQKKWIPVSGNSINLQLKGGTTELSIRAVDTNNNAGKTIKKITFHVAIPFYEKVWFWIIVSGLFFGGIFALYGRWRFLKQKEFYHHQSDLDNQRSKITADLHDDLGATLSSLQINSAIAQKLLEKDIPQTQKILQKIESQAKHISENIGDIIWSLKPGKNEFMSLSTRIINSANEILGHTEIPFEIKINPEIDTEITDFTMRKNLVLICKEALNNIAKYSQATEVSLNLNKSETHYILEISDNGTGFNPEEKKGNGLHNMKKRTHEMNGQFEICSDTGTCIKITIPTIRD</sequence>
<keyword evidence="1" id="KW-0808">Transferase</keyword>
<dbReference type="InterPro" id="IPR005467">
    <property type="entry name" value="His_kinase_dom"/>
</dbReference>
<gene>
    <name evidence="7" type="ORF">IC610_15905</name>
</gene>
<dbReference type="InterPro" id="IPR011110">
    <property type="entry name" value="Reg_prop"/>
</dbReference>
<dbReference type="Gene3D" id="3.30.565.10">
    <property type="entry name" value="Histidine kinase-like ATPase, C-terminal domain"/>
    <property type="match status" value="1"/>
</dbReference>
<accession>A0ABR8ZF33</accession>
<proteinExistence type="predicted"/>
<evidence type="ECO:0000313" key="7">
    <source>
        <dbReference type="EMBL" id="MBD8083896.1"/>
    </source>
</evidence>
<evidence type="ECO:0000259" key="6">
    <source>
        <dbReference type="PROSITE" id="PS50109"/>
    </source>
</evidence>
<evidence type="ECO:0000313" key="8">
    <source>
        <dbReference type="Proteomes" id="UP000637299"/>
    </source>
</evidence>
<evidence type="ECO:0000256" key="5">
    <source>
        <dbReference type="SAM" id="SignalP"/>
    </source>
</evidence>
<dbReference type="Pfam" id="PF02518">
    <property type="entry name" value="HATPase_c"/>
    <property type="match status" value="1"/>
</dbReference>
<dbReference type="RefSeq" id="WP_191737730.1">
    <property type="nucleotide sequence ID" value="NZ_JACYFS010000006.1"/>
</dbReference>
<dbReference type="Gene3D" id="1.20.5.1930">
    <property type="match status" value="1"/>
</dbReference>
<dbReference type="Gene3D" id="2.130.10.10">
    <property type="entry name" value="YVTN repeat-like/Quinoprotein amine dehydrogenase"/>
    <property type="match status" value="3"/>
</dbReference>
<protein>
    <recommendedName>
        <fullName evidence="6">Histidine kinase domain-containing protein</fullName>
    </recommendedName>
</protein>
<feature type="signal peptide" evidence="5">
    <location>
        <begin position="1"/>
        <end position="22"/>
    </location>
</feature>
<name>A0ABR8ZF33_9FLAO</name>
<dbReference type="Pfam" id="PF07730">
    <property type="entry name" value="HisKA_3"/>
    <property type="match status" value="1"/>
</dbReference>
<keyword evidence="8" id="KW-1185">Reference proteome</keyword>
<feature type="transmembrane region" description="Helical" evidence="4">
    <location>
        <begin position="696"/>
        <end position="714"/>
    </location>
</feature>
<dbReference type="SUPFAM" id="SSF55874">
    <property type="entry name" value="ATPase domain of HSP90 chaperone/DNA topoisomerase II/histidine kinase"/>
    <property type="match status" value="1"/>
</dbReference>
<dbReference type="InterPro" id="IPR050482">
    <property type="entry name" value="Sensor_HK_TwoCompSys"/>
</dbReference>
<dbReference type="InterPro" id="IPR003594">
    <property type="entry name" value="HATPase_dom"/>
</dbReference>
<dbReference type="Proteomes" id="UP000637299">
    <property type="component" value="Unassembled WGS sequence"/>
</dbReference>
<dbReference type="PANTHER" id="PTHR24421">
    <property type="entry name" value="NITRATE/NITRITE SENSOR PROTEIN NARX-RELATED"/>
    <property type="match status" value="1"/>
</dbReference>
<evidence type="ECO:0000256" key="4">
    <source>
        <dbReference type="SAM" id="Phobius"/>
    </source>
</evidence>
<evidence type="ECO:0000256" key="3">
    <source>
        <dbReference type="ARBA" id="ARBA00023012"/>
    </source>
</evidence>
<dbReference type="CDD" id="cd16917">
    <property type="entry name" value="HATPase_UhpB-NarQ-NarX-like"/>
    <property type="match status" value="1"/>
</dbReference>
<keyword evidence="4" id="KW-0472">Membrane</keyword>
<feature type="chain" id="PRO_5045479541" description="Histidine kinase domain-containing protein" evidence="5">
    <location>
        <begin position="23"/>
        <end position="932"/>
    </location>
</feature>
<keyword evidence="4" id="KW-1133">Transmembrane helix</keyword>
<dbReference type="PROSITE" id="PS50109">
    <property type="entry name" value="HIS_KIN"/>
    <property type="match status" value="1"/>
</dbReference>
<evidence type="ECO:0000256" key="1">
    <source>
        <dbReference type="ARBA" id="ARBA00022679"/>
    </source>
</evidence>
<dbReference type="EMBL" id="JACYFS010000006">
    <property type="protein sequence ID" value="MBD8083896.1"/>
    <property type="molecule type" value="Genomic_DNA"/>
</dbReference>
<comment type="caution">
    <text evidence="7">The sequence shown here is derived from an EMBL/GenBank/DDBJ whole genome shotgun (WGS) entry which is preliminary data.</text>
</comment>
<dbReference type="InterPro" id="IPR011047">
    <property type="entry name" value="Quinoprotein_ADH-like_sf"/>
</dbReference>
<evidence type="ECO:0000256" key="2">
    <source>
        <dbReference type="ARBA" id="ARBA00022777"/>
    </source>
</evidence>
<reference evidence="7 8" key="1">
    <citation type="submission" date="2020-09" db="EMBL/GenBank/DDBJ databases">
        <title>Genome seq and assembly of Chryseobacterium sp.</title>
        <authorList>
            <person name="Chhetri G."/>
        </authorList>
    </citation>
    <scope>NUCLEOTIDE SEQUENCE [LARGE SCALE GENOMIC DNA]</scope>
    <source>
        <strain evidence="7 8">GCR10</strain>
    </source>
</reference>
<dbReference type="InterPro" id="IPR015943">
    <property type="entry name" value="WD40/YVTN_repeat-like_dom_sf"/>
</dbReference>
<keyword evidence="5" id="KW-0732">Signal</keyword>
<keyword evidence="4" id="KW-0812">Transmembrane</keyword>
<dbReference type="InterPro" id="IPR036890">
    <property type="entry name" value="HATPase_C_sf"/>
</dbReference>
<dbReference type="InterPro" id="IPR011712">
    <property type="entry name" value="Sig_transdc_His_kin_sub3_dim/P"/>
</dbReference>
<dbReference type="SUPFAM" id="SSF50998">
    <property type="entry name" value="Quinoprotein alcohol dehydrogenase-like"/>
    <property type="match status" value="1"/>
</dbReference>
<dbReference type="SMART" id="SM00387">
    <property type="entry name" value="HATPase_c"/>
    <property type="match status" value="1"/>
</dbReference>
<organism evidence="7 8">
    <name type="scientific">Chryseobacterium caseinilyticum</name>
    <dbReference type="NCBI Taxonomy" id="2771428"/>
    <lineage>
        <taxon>Bacteria</taxon>
        <taxon>Pseudomonadati</taxon>
        <taxon>Bacteroidota</taxon>
        <taxon>Flavobacteriia</taxon>
        <taxon>Flavobacteriales</taxon>
        <taxon>Weeksellaceae</taxon>
        <taxon>Chryseobacterium group</taxon>
        <taxon>Chryseobacterium</taxon>
    </lineage>
</organism>
<dbReference type="Pfam" id="PF07494">
    <property type="entry name" value="Reg_prop"/>
    <property type="match status" value="1"/>
</dbReference>
<feature type="domain" description="Histidine kinase" evidence="6">
    <location>
        <begin position="742"/>
        <end position="931"/>
    </location>
</feature>
<keyword evidence="2" id="KW-0418">Kinase</keyword>